<dbReference type="PROSITE" id="PS51203">
    <property type="entry name" value="CS"/>
    <property type="match status" value="1"/>
</dbReference>
<dbReference type="InterPro" id="IPR007052">
    <property type="entry name" value="CS_dom"/>
</dbReference>
<organism evidence="3 4">
    <name type="scientific">Ridgeia piscesae</name>
    <name type="common">Tubeworm</name>
    <dbReference type="NCBI Taxonomy" id="27915"/>
    <lineage>
        <taxon>Eukaryota</taxon>
        <taxon>Metazoa</taxon>
        <taxon>Spiralia</taxon>
        <taxon>Lophotrochozoa</taxon>
        <taxon>Annelida</taxon>
        <taxon>Polychaeta</taxon>
        <taxon>Sedentaria</taxon>
        <taxon>Canalipalpata</taxon>
        <taxon>Sabellida</taxon>
        <taxon>Siboglinidae</taxon>
        <taxon>Ridgeia</taxon>
    </lineage>
</organism>
<protein>
    <recommendedName>
        <fullName evidence="2">CS domain-containing protein</fullName>
    </recommendedName>
</protein>
<dbReference type="AlphaFoldDB" id="A0AAD9PEN4"/>
<proteinExistence type="predicted"/>
<comment type="caution">
    <text evidence="3">The sequence shown here is derived from an EMBL/GenBank/DDBJ whole genome shotgun (WGS) entry which is preliminary data.</text>
</comment>
<sequence length="153" mass="17229">MSDLEIKEDADSSMNAESLQDDIWKDDPTAMSPQGVMSDEKGDLEVRVCIVLPGLKKKFGKNEPSNAEKLVVKTKEQSLAFSLLMSVPGKKEKQKYHYHVNRLPDKILAEKTKFKVKDDQVVITLHKEVARSWVPELSTGGLETQEEEDPSND</sequence>
<reference evidence="3" key="1">
    <citation type="journal article" date="2023" name="Mol. Biol. Evol.">
        <title>Third-Generation Sequencing Reveals the Adaptive Role of the Epigenome in Three Deep-Sea Polychaetes.</title>
        <authorList>
            <person name="Perez M."/>
            <person name="Aroh O."/>
            <person name="Sun Y."/>
            <person name="Lan Y."/>
            <person name="Juniper S.K."/>
            <person name="Young C.R."/>
            <person name="Angers B."/>
            <person name="Qian P.Y."/>
        </authorList>
    </citation>
    <scope>NUCLEOTIDE SEQUENCE</scope>
    <source>
        <strain evidence="3">R07B-5</strain>
    </source>
</reference>
<dbReference type="Gene3D" id="2.60.40.790">
    <property type="match status" value="1"/>
</dbReference>
<feature type="domain" description="CS" evidence="2">
    <location>
        <begin position="25"/>
        <end position="138"/>
    </location>
</feature>
<name>A0AAD9PEN4_RIDPI</name>
<dbReference type="InterPro" id="IPR008978">
    <property type="entry name" value="HSP20-like_chaperone"/>
</dbReference>
<evidence type="ECO:0000313" key="3">
    <source>
        <dbReference type="EMBL" id="KAK2193157.1"/>
    </source>
</evidence>
<evidence type="ECO:0000313" key="4">
    <source>
        <dbReference type="Proteomes" id="UP001209878"/>
    </source>
</evidence>
<accession>A0AAD9PEN4</accession>
<dbReference type="SUPFAM" id="SSF49764">
    <property type="entry name" value="HSP20-like chaperones"/>
    <property type="match status" value="1"/>
</dbReference>
<evidence type="ECO:0000256" key="1">
    <source>
        <dbReference type="SAM" id="MobiDB-lite"/>
    </source>
</evidence>
<feature type="region of interest" description="Disordered" evidence="1">
    <location>
        <begin position="1"/>
        <end position="38"/>
    </location>
</feature>
<evidence type="ECO:0000259" key="2">
    <source>
        <dbReference type="PROSITE" id="PS51203"/>
    </source>
</evidence>
<keyword evidence="4" id="KW-1185">Reference proteome</keyword>
<gene>
    <name evidence="3" type="ORF">NP493_14g03028</name>
</gene>
<feature type="compositionally biased region" description="Basic and acidic residues" evidence="1">
    <location>
        <begin position="1"/>
        <end position="10"/>
    </location>
</feature>
<dbReference type="EMBL" id="JAODUO010000016">
    <property type="protein sequence ID" value="KAK2193157.1"/>
    <property type="molecule type" value="Genomic_DNA"/>
</dbReference>
<dbReference type="Proteomes" id="UP001209878">
    <property type="component" value="Unassembled WGS sequence"/>
</dbReference>